<proteinExistence type="predicted"/>
<feature type="transmembrane region" description="Helical" evidence="1">
    <location>
        <begin position="175"/>
        <end position="208"/>
    </location>
</feature>
<dbReference type="EMBL" id="CP022098">
    <property type="protein sequence ID" value="ATB43468.1"/>
    <property type="molecule type" value="Genomic_DNA"/>
</dbReference>
<name>A0A250JIN8_9BACT</name>
<keyword evidence="1" id="KW-0812">Transmembrane</keyword>
<accession>A0A250JIN8</accession>
<evidence type="ECO:0000256" key="1">
    <source>
        <dbReference type="SAM" id="Phobius"/>
    </source>
</evidence>
<sequence length="300" mass="31803">MSIPCPYCQHPFPPGAQSCPGCGASLLLEAVPGGTQPVCAVHPTLRGLGTCSRCGTFACARCLRAGPQGETLCVRCHQLEPDAPLPWDQREELGMWRAFWKTLGQVLLHPGCFSQARAEGRTSDSLLFTLLCSLPACFMTGLTYMLIFTAMPWMMEALPDPNPSTGDGSGLAFMRWMGVGMFVATTLLGPPLSVLMTLMGAGVDHLVLRAGGVTRPFNVTLRAHSLSEAAWALGIVPLIGTQVAPVWALVSRFFAYRGLHRTTTGTALAGTLLAPLATCCLCGGGYMALMLAIFGLAAQK</sequence>
<reference evidence="2 3" key="1">
    <citation type="submission" date="2017-06" db="EMBL/GenBank/DDBJ databases">
        <title>Sequencing and comparative analysis of myxobacterial genomes.</title>
        <authorList>
            <person name="Rupp O."/>
            <person name="Goesmann A."/>
            <person name="Sogaard-Andersen L."/>
        </authorList>
    </citation>
    <scope>NUCLEOTIDE SEQUENCE [LARGE SCALE GENOMIC DNA]</scope>
    <source>
        <strain evidence="2 3">DSM 52655</strain>
    </source>
</reference>
<dbReference type="RefSeq" id="WP_095990879.1">
    <property type="nucleotide sequence ID" value="NZ_CP022098.1"/>
</dbReference>
<keyword evidence="1" id="KW-1133">Transmembrane helix</keyword>
<feature type="transmembrane region" description="Helical" evidence="1">
    <location>
        <begin position="126"/>
        <end position="155"/>
    </location>
</feature>
<feature type="transmembrane region" description="Helical" evidence="1">
    <location>
        <begin position="270"/>
        <end position="298"/>
    </location>
</feature>
<keyword evidence="1" id="KW-0472">Membrane</keyword>
<gene>
    <name evidence="2" type="ORF">CYFUS_008948</name>
</gene>
<feature type="transmembrane region" description="Helical" evidence="1">
    <location>
        <begin position="229"/>
        <end position="250"/>
    </location>
</feature>
<dbReference type="AlphaFoldDB" id="A0A250JIN8"/>
<evidence type="ECO:0000313" key="3">
    <source>
        <dbReference type="Proteomes" id="UP000217257"/>
    </source>
</evidence>
<protein>
    <submittedName>
        <fullName evidence="2">Lipoprotein</fullName>
    </submittedName>
</protein>
<keyword evidence="2" id="KW-0449">Lipoprotein</keyword>
<dbReference type="Proteomes" id="UP000217257">
    <property type="component" value="Chromosome"/>
</dbReference>
<organism evidence="2 3">
    <name type="scientific">Cystobacter fuscus</name>
    <dbReference type="NCBI Taxonomy" id="43"/>
    <lineage>
        <taxon>Bacteria</taxon>
        <taxon>Pseudomonadati</taxon>
        <taxon>Myxococcota</taxon>
        <taxon>Myxococcia</taxon>
        <taxon>Myxococcales</taxon>
        <taxon>Cystobacterineae</taxon>
        <taxon>Archangiaceae</taxon>
        <taxon>Cystobacter</taxon>
    </lineage>
</organism>
<evidence type="ECO:0000313" key="2">
    <source>
        <dbReference type="EMBL" id="ATB43468.1"/>
    </source>
</evidence>
<dbReference type="KEGG" id="cfus:CYFUS_008948"/>